<dbReference type="Proteomes" id="UP000053641">
    <property type="component" value="Unassembled WGS sequence"/>
</dbReference>
<protein>
    <submittedName>
        <fullName evidence="1">Uncharacterized protein</fullName>
    </submittedName>
</protein>
<accession>A0A099Z658</accession>
<organism evidence="1 2">
    <name type="scientific">Tinamus guttatus</name>
    <name type="common">White-throated tinamou</name>
    <dbReference type="NCBI Taxonomy" id="94827"/>
    <lineage>
        <taxon>Eukaryota</taxon>
        <taxon>Metazoa</taxon>
        <taxon>Chordata</taxon>
        <taxon>Craniata</taxon>
        <taxon>Vertebrata</taxon>
        <taxon>Euteleostomi</taxon>
        <taxon>Archelosauria</taxon>
        <taxon>Archosauria</taxon>
        <taxon>Dinosauria</taxon>
        <taxon>Saurischia</taxon>
        <taxon>Theropoda</taxon>
        <taxon>Coelurosauria</taxon>
        <taxon>Aves</taxon>
        <taxon>Palaeognathae</taxon>
        <taxon>Tinamiformes</taxon>
        <taxon>Tinamidae</taxon>
        <taxon>Tinamus</taxon>
    </lineage>
</organism>
<feature type="non-terminal residue" evidence="1">
    <location>
        <position position="1"/>
    </location>
</feature>
<evidence type="ECO:0000313" key="1">
    <source>
        <dbReference type="EMBL" id="KGL76285.1"/>
    </source>
</evidence>
<feature type="non-terminal residue" evidence="1">
    <location>
        <position position="52"/>
    </location>
</feature>
<evidence type="ECO:0000313" key="2">
    <source>
        <dbReference type="Proteomes" id="UP000053641"/>
    </source>
</evidence>
<sequence>RLHQGRFKLDIRKKTYTERVVKHWNRLPTEVVELPLLAVFKKCVDEALRDMV</sequence>
<proteinExistence type="predicted"/>
<reference evidence="1 2" key="1">
    <citation type="submission" date="2014-06" db="EMBL/GenBank/DDBJ databases">
        <title>Genome evolution of avian class.</title>
        <authorList>
            <person name="Zhang G."/>
            <person name="Li C."/>
        </authorList>
    </citation>
    <scope>NUCLEOTIDE SEQUENCE [LARGE SCALE GENOMIC DNA]</scope>
    <source>
        <strain evidence="1">BGI_N309</strain>
    </source>
</reference>
<name>A0A099Z658_TINGU</name>
<keyword evidence="2" id="KW-1185">Reference proteome</keyword>
<dbReference type="EMBL" id="KL888960">
    <property type="protein sequence ID" value="KGL76285.1"/>
    <property type="molecule type" value="Genomic_DNA"/>
</dbReference>
<dbReference type="AlphaFoldDB" id="A0A099Z658"/>
<gene>
    <name evidence="1" type="ORF">N309_00604</name>
</gene>